<accession>A0A226CY64</accession>
<feature type="signal peptide" evidence="1">
    <location>
        <begin position="1"/>
        <end position="25"/>
    </location>
</feature>
<feature type="chain" id="PRO_5012217671" evidence="1">
    <location>
        <begin position="26"/>
        <end position="285"/>
    </location>
</feature>
<keyword evidence="3" id="KW-1185">Reference proteome</keyword>
<comment type="caution">
    <text evidence="2">The sequence shown here is derived from an EMBL/GenBank/DDBJ whole genome shotgun (WGS) entry which is preliminary data.</text>
</comment>
<name>A0A226CY64_FOLCA</name>
<gene>
    <name evidence="2" type="ORF">Fcan01_27856</name>
</gene>
<keyword evidence="1" id="KW-0732">Signal</keyword>
<organism evidence="2 3">
    <name type="scientific">Folsomia candida</name>
    <name type="common">Springtail</name>
    <dbReference type="NCBI Taxonomy" id="158441"/>
    <lineage>
        <taxon>Eukaryota</taxon>
        <taxon>Metazoa</taxon>
        <taxon>Ecdysozoa</taxon>
        <taxon>Arthropoda</taxon>
        <taxon>Hexapoda</taxon>
        <taxon>Collembola</taxon>
        <taxon>Entomobryomorpha</taxon>
        <taxon>Isotomoidea</taxon>
        <taxon>Isotomidae</taxon>
        <taxon>Proisotominae</taxon>
        <taxon>Folsomia</taxon>
    </lineage>
</organism>
<reference evidence="2 3" key="1">
    <citation type="submission" date="2015-12" db="EMBL/GenBank/DDBJ databases">
        <title>The genome of Folsomia candida.</title>
        <authorList>
            <person name="Faddeeva A."/>
            <person name="Derks M.F."/>
            <person name="Anvar Y."/>
            <person name="Smit S."/>
            <person name="Van Straalen N."/>
            <person name="Roelofs D."/>
        </authorList>
    </citation>
    <scope>NUCLEOTIDE SEQUENCE [LARGE SCALE GENOMIC DNA]</scope>
    <source>
        <strain evidence="2 3">VU population</strain>
        <tissue evidence="2">Whole body</tissue>
    </source>
</reference>
<proteinExistence type="predicted"/>
<protein>
    <submittedName>
        <fullName evidence="2">Uncharacterized protein</fullName>
    </submittedName>
</protein>
<dbReference type="EMBL" id="LNIX01000058">
    <property type="protein sequence ID" value="OXA37361.1"/>
    <property type="molecule type" value="Genomic_DNA"/>
</dbReference>
<sequence length="285" mass="32296">MQSNNSTFLYYLCLTIYATTQLGHAATPKTISSYRNFLANLSACDLQIFHSWDYDSHMTFPDLGLVSTIIFMPKYANVPLFFPESTELPGMDIFKSRFSPCRLCFIFLSPKSYSSSALFEFQAGGWIQIAAMSHLYYHVINYRPLIPSTNALITVVINKSEFKHLALSKFGQPMFHYLVVVVVSRGEDFEMCFPTLTTILIDVIWENIKCMREIELTEGNYPRAVEMYRSKREEWCLDDTQITPDTINTAPLGKNILSVSGVARIGSWGGGSAKKIHITQINGPF</sequence>
<dbReference type="Proteomes" id="UP000198287">
    <property type="component" value="Unassembled WGS sequence"/>
</dbReference>
<evidence type="ECO:0000313" key="2">
    <source>
        <dbReference type="EMBL" id="OXA37361.1"/>
    </source>
</evidence>
<evidence type="ECO:0000256" key="1">
    <source>
        <dbReference type="SAM" id="SignalP"/>
    </source>
</evidence>
<dbReference type="AlphaFoldDB" id="A0A226CY64"/>
<evidence type="ECO:0000313" key="3">
    <source>
        <dbReference type="Proteomes" id="UP000198287"/>
    </source>
</evidence>